<dbReference type="GO" id="GO:0046872">
    <property type="term" value="F:metal ion binding"/>
    <property type="evidence" value="ECO:0007669"/>
    <property type="project" value="UniProtKB-KW"/>
</dbReference>
<dbReference type="Gene3D" id="3.55.10.10">
    <property type="entry name" value="Archease domain"/>
    <property type="match status" value="1"/>
</dbReference>
<dbReference type="Pfam" id="PF01951">
    <property type="entry name" value="Archease"/>
    <property type="match status" value="1"/>
</dbReference>
<evidence type="ECO:0000256" key="2">
    <source>
        <dbReference type="ARBA" id="ARBA00022694"/>
    </source>
</evidence>
<dbReference type="SUPFAM" id="SSF69819">
    <property type="entry name" value="MTH1598-like"/>
    <property type="match status" value="1"/>
</dbReference>
<gene>
    <name evidence="6" type="ORF">JQS43_18315</name>
</gene>
<evidence type="ECO:0000256" key="4">
    <source>
        <dbReference type="ARBA" id="ARBA00022837"/>
    </source>
</evidence>
<feature type="domain" description="Archease" evidence="5">
    <location>
        <begin position="10"/>
        <end position="139"/>
    </location>
</feature>
<dbReference type="Proteomes" id="UP000662857">
    <property type="component" value="Chromosome"/>
</dbReference>
<evidence type="ECO:0000256" key="3">
    <source>
        <dbReference type="ARBA" id="ARBA00022723"/>
    </source>
</evidence>
<organism evidence="6 7">
    <name type="scientific">Natronosporangium hydrolyticum</name>
    <dbReference type="NCBI Taxonomy" id="2811111"/>
    <lineage>
        <taxon>Bacteria</taxon>
        <taxon>Bacillati</taxon>
        <taxon>Actinomycetota</taxon>
        <taxon>Actinomycetes</taxon>
        <taxon>Micromonosporales</taxon>
        <taxon>Micromonosporaceae</taxon>
        <taxon>Natronosporangium</taxon>
    </lineage>
</organism>
<reference evidence="6" key="1">
    <citation type="submission" date="2021-02" db="EMBL/GenBank/DDBJ databases">
        <title>Natrosporangium hydrolyticum gen. nov., sp. nov, a haloalkaliphilic actinobacterium from a soda solonchak soil.</title>
        <authorList>
            <person name="Sorokin D.Y."/>
            <person name="Khijniak T.V."/>
            <person name="Zakharycheva A.P."/>
            <person name="Boueva O.V."/>
            <person name="Ariskina E.V."/>
            <person name="Hahnke R.L."/>
            <person name="Bunk B."/>
            <person name="Sproer C."/>
            <person name="Schumann P."/>
            <person name="Evtushenko L.I."/>
            <person name="Kublanov I.V."/>
        </authorList>
    </citation>
    <scope>NUCLEOTIDE SEQUENCE</scope>
    <source>
        <strain evidence="6">DSM 106523</strain>
    </source>
</reference>
<comment type="similarity">
    <text evidence="1">Belongs to the archease family.</text>
</comment>
<dbReference type="KEGG" id="nhy:JQS43_18315"/>
<dbReference type="RefSeq" id="WP_239675626.1">
    <property type="nucleotide sequence ID" value="NZ_CP070499.1"/>
</dbReference>
<dbReference type="AlphaFoldDB" id="A0A895YH89"/>
<proteinExistence type="inferred from homology"/>
<dbReference type="GO" id="GO:0008033">
    <property type="term" value="P:tRNA processing"/>
    <property type="evidence" value="ECO:0007669"/>
    <property type="project" value="UniProtKB-KW"/>
</dbReference>
<evidence type="ECO:0000259" key="5">
    <source>
        <dbReference type="Pfam" id="PF01951"/>
    </source>
</evidence>
<keyword evidence="3" id="KW-0479">Metal-binding</keyword>
<accession>A0A895YH89</accession>
<dbReference type="EMBL" id="CP070499">
    <property type="protein sequence ID" value="QSB13530.1"/>
    <property type="molecule type" value="Genomic_DNA"/>
</dbReference>
<keyword evidence="7" id="KW-1185">Reference proteome</keyword>
<dbReference type="InterPro" id="IPR036820">
    <property type="entry name" value="Archease_dom_sf"/>
</dbReference>
<evidence type="ECO:0000313" key="6">
    <source>
        <dbReference type="EMBL" id="QSB13530.1"/>
    </source>
</evidence>
<name>A0A895YH89_9ACTN</name>
<evidence type="ECO:0000256" key="1">
    <source>
        <dbReference type="ARBA" id="ARBA00007963"/>
    </source>
</evidence>
<evidence type="ECO:0000313" key="7">
    <source>
        <dbReference type="Proteomes" id="UP000662857"/>
    </source>
</evidence>
<protein>
    <submittedName>
        <fullName evidence="6">Archease</fullName>
    </submittedName>
</protein>
<sequence length="141" mass="14848">MGRRTVPGAVDVRVEAWAPTREECVAEAVAAVVESFADRGDLTDMSAKSRATEVVFQADPGSDEDLLVDVLEEVIYLVEVAGQVPLATEVVAAGNGLQVRFQVTDAGLADPLGQVPKVVSFHGLRIGPGESGWSCAVTLNR</sequence>
<dbReference type="InterPro" id="IPR023572">
    <property type="entry name" value="Archease_dom"/>
</dbReference>
<keyword evidence="2" id="KW-0819">tRNA processing</keyword>
<keyword evidence="4" id="KW-0106">Calcium</keyword>